<dbReference type="OrthoDB" id="9816289at2"/>
<dbReference type="SUPFAM" id="SSF54909">
    <property type="entry name" value="Dimeric alpha+beta barrel"/>
    <property type="match status" value="1"/>
</dbReference>
<dbReference type="RefSeq" id="WP_093538595.1">
    <property type="nucleotide sequence ID" value="NZ_CP183885.1"/>
</dbReference>
<dbReference type="EMBL" id="FOXU01000012">
    <property type="protein sequence ID" value="SFQ77411.1"/>
    <property type="molecule type" value="Genomic_DNA"/>
</dbReference>
<sequence>MFYRRKFYIIKNEFVEKFNEHFNNTNLPNQLKHGARLVGRWMSDNKDNTTEIFAIWEYDSYNDYIEIENNVKADNAHIKRIKEWYEKNGGREHVFTDYILEVKNEALVSTLNKVDY</sequence>
<organism evidence="2 3">
    <name type="scientific">Psychrobacillus psychrotolerans</name>
    <dbReference type="NCBI Taxonomy" id="126156"/>
    <lineage>
        <taxon>Bacteria</taxon>
        <taxon>Bacillati</taxon>
        <taxon>Bacillota</taxon>
        <taxon>Bacilli</taxon>
        <taxon>Bacillales</taxon>
        <taxon>Bacillaceae</taxon>
        <taxon>Psychrobacillus</taxon>
    </lineage>
</organism>
<protein>
    <submittedName>
        <fullName evidence="2">NIPSNAP protein</fullName>
    </submittedName>
</protein>
<name>A0A1I6B8Y7_9BACI</name>
<accession>A0A1I6B8Y7</accession>
<keyword evidence="3" id="KW-1185">Reference proteome</keyword>
<dbReference type="STRING" id="126156.SAMN05421670_0264"/>
<dbReference type="Proteomes" id="UP000198734">
    <property type="component" value="Unassembled WGS sequence"/>
</dbReference>
<reference evidence="3" key="1">
    <citation type="submission" date="2016-10" db="EMBL/GenBank/DDBJ databases">
        <authorList>
            <person name="Varghese N."/>
            <person name="Submissions S."/>
        </authorList>
    </citation>
    <scope>NUCLEOTIDE SEQUENCE [LARGE SCALE GENOMIC DNA]</scope>
    <source>
        <strain evidence="3">DSM 11706</strain>
    </source>
</reference>
<evidence type="ECO:0000259" key="1">
    <source>
        <dbReference type="Pfam" id="PF07978"/>
    </source>
</evidence>
<gene>
    <name evidence="2" type="ORF">SAMN05421670_0264</name>
</gene>
<dbReference type="InterPro" id="IPR011008">
    <property type="entry name" value="Dimeric_a/b-barrel"/>
</dbReference>
<dbReference type="Pfam" id="PF07978">
    <property type="entry name" value="NIPSNAP"/>
    <property type="match status" value="1"/>
</dbReference>
<dbReference type="InterPro" id="IPR012577">
    <property type="entry name" value="NIPSNAP"/>
</dbReference>
<proteinExistence type="predicted"/>
<dbReference type="AlphaFoldDB" id="A0A1I6B8Y7"/>
<dbReference type="Gene3D" id="3.30.70.100">
    <property type="match status" value="1"/>
</dbReference>
<evidence type="ECO:0000313" key="3">
    <source>
        <dbReference type="Proteomes" id="UP000198734"/>
    </source>
</evidence>
<feature type="domain" description="NIPSNAP" evidence="1">
    <location>
        <begin position="7"/>
        <end position="76"/>
    </location>
</feature>
<evidence type="ECO:0000313" key="2">
    <source>
        <dbReference type="EMBL" id="SFQ77411.1"/>
    </source>
</evidence>